<name>A0A1H0I7Z7_9ACTN</name>
<sequence>MSLSQITLSLSRAAEEHHEQVINPWIVGAITIAILLAMIGALVAFGGGREHT</sequence>
<organism evidence="2 3">
    <name type="scientific">Nocardioides szechwanensis</name>
    <dbReference type="NCBI Taxonomy" id="1005944"/>
    <lineage>
        <taxon>Bacteria</taxon>
        <taxon>Bacillati</taxon>
        <taxon>Actinomycetota</taxon>
        <taxon>Actinomycetes</taxon>
        <taxon>Propionibacteriales</taxon>
        <taxon>Nocardioidaceae</taxon>
        <taxon>Nocardioides</taxon>
    </lineage>
</organism>
<dbReference type="AlphaFoldDB" id="A0A1H0I7Z7"/>
<protein>
    <submittedName>
        <fullName evidence="2">Uncharacterized protein</fullName>
    </submittedName>
</protein>
<proteinExistence type="predicted"/>
<keyword evidence="1" id="KW-0472">Membrane</keyword>
<dbReference type="STRING" id="1005944.SAMN05192576_3717"/>
<keyword evidence="1" id="KW-0812">Transmembrane</keyword>
<evidence type="ECO:0000313" key="2">
    <source>
        <dbReference type="EMBL" id="SDO27522.1"/>
    </source>
</evidence>
<reference evidence="2 3" key="1">
    <citation type="submission" date="2016-10" db="EMBL/GenBank/DDBJ databases">
        <authorList>
            <person name="de Groot N.N."/>
        </authorList>
    </citation>
    <scope>NUCLEOTIDE SEQUENCE [LARGE SCALE GENOMIC DNA]</scope>
    <source>
        <strain evidence="2 3">CGMCC 1.11147</strain>
    </source>
</reference>
<dbReference type="RefSeq" id="WP_170254312.1">
    <property type="nucleotide sequence ID" value="NZ_BKAE01000009.1"/>
</dbReference>
<dbReference type="EMBL" id="FNIC01000007">
    <property type="protein sequence ID" value="SDO27522.1"/>
    <property type="molecule type" value="Genomic_DNA"/>
</dbReference>
<accession>A0A1H0I7Z7</accession>
<dbReference type="Proteomes" id="UP000199004">
    <property type="component" value="Unassembled WGS sequence"/>
</dbReference>
<keyword evidence="3" id="KW-1185">Reference proteome</keyword>
<evidence type="ECO:0000313" key="3">
    <source>
        <dbReference type="Proteomes" id="UP000199004"/>
    </source>
</evidence>
<feature type="transmembrane region" description="Helical" evidence="1">
    <location>
        <begin position="25"/>
        <end position="45"/>
    </location>
</feature>
<evidence type="ECO:0000256" key="1">
    <source>
        <dbReference type="SAM" id="Phobius"/>
    </source>
</evidence>
<gene>
    <name evidence="2" type="ORF">SAMN05192576_3717</name>
</gene>
<keyword evidence="1" id="KW-1133">Transmembrane helix</keyword>